<evidence type="ECO:0000259" key="1">
    <source>
        <dbReference type="Pfam" id="PF00501"/>
    </source>
</evidence>
<dbReference type="InterPro" id="IPR025110">
    <property type="entry name" value="AMP-bd_C"/>
</dbReference>
<dbReference type="Gene3D" id="3.30.300.30">
    <property type="match status" value="1"/>
</dbReference>
<dbReference type="PATRIC" id="fig|2033.6.peg.2879"/>
<dbReference type="GO" id="GO:0016405">
    <property type="term" value="F:CoA-ligase activity"/>
    <property type="evidence" value="ECO:0007669"/>
    <property type="project" value="TreeGrafter"/>
</dbReference>
<organism evidence="3 4">
    <name type="scientific">Microbacterium testaceum</name>
    <name type="common">Aureobacterium testaceum</name>
    <name type="synonym">Brevibacterium testaceum</name>
    <dbReference type="NCBI Taxonomy" id="2033"/>
    <lineage>
        <taxon>Bacteria</taxon>
        <taxon>Bacillati</taxon>
        <taxon>Actinomycetota</taxon>
        <taxon>Actinomycetes</taxon>
        <taxon>Micrococcales</taxon>
        <taxon>Microbacteriaceae</taxon>
        <taxon>Microbacterium</taxon>
    </lineage>
</organism>
<reference evidence="3 4" key="1">
    <citation type="journal article" date="2016" name="Front. Microbiol.">
        <title>Genomic Resource of Rice Seed Associated Bacteria.</title>
        <authorList>
            <person name="Midha S."/>
            <person name="Bansal K."/>
            <person name="Sharma S."/>
            <person name="Kumar N."/>
            <person name="Patil P.P."/>
            <person name="Chaudhry V."/>
            <person name="Patil P.B."/>
        </authorList>
    </citation>
    <scope>NUCLEOTIDE SEQUENCE [LARGE SCALE GENOMIC DNA]</scope>
    <source>
        <strain evidence="3 4">NS220</strain>
    </source>
</reference>
<dbReference type="RefSeq" id="WP_058623721.1">
    <property type="nucleotide sequence ID" value="NZ_LDRT01000052.1"/>
</dbReference>
<dbReference type="PANTHER" id="PTHR24096:SF323">
    <property type="entry name" value="BLR3536 PROTEIN"/>
    <property type="match status" value="1"/>
</dbReference>
<evidence type="ECO:0000313" key="3">
    <source>
        <dbReference type="EMBL" id="KTR94519.1"/>
    </source>
</evidence>
<comment type="caution">
    <text evidence="3">The sequence shown here is derived from an EMBL/GenBank/DDBJ whole genome shotgun (WGS) entry which is preliminary data.</text>
</comment>
<dbReference type="Pfam" id="PF00501">
    <property type="entry name" value="AMP-binding"/>
    <property type="match status" value="1"/>
</dbReference>
<dbReference type="Pfam" id="PF13193">
    <property type="entry name" value="AMP-binding_C"/>
    <property type="match status" value="1"/>
</dbReference>
<dbReference type="Proteomes" id="UP000075025">
    <property type="component" value="Unassembled WGS sequence"/>
</dbReference>
<dbReference type="PANTHER" id="PTHR24096">
    <property type="entry name" value="LONG-CHAIN-FATTY-ACID--COA LIGASE"/>
    <property type="match status" value="1"/>
</dbReference>
<dbReference type="InterPro" id="IPR020845">
    <property type="entry name" value="AMP-binding_CS"/>
</dbReference>
<dbReference type="InterPro" id="IPR000873">
    <property type="entry name" value="AMP-dep_synth/lig_dom"/>
</dbReference>
<dbReference type="Gene3D" id="3.40.50.12780">
    <property type="entry name" value="N-terminal domain of ligase-like"/>
    <property type="match status" value="1"/>
</dbReference>
<dbReference type="OrthoDB" id="9803968at2"/>
<gene>
    <name evidence="3" type="ORF">NS220_08930</name>
</gene>
<dbReference type="EMBL" id="LDRT01000052">
    <property type="protein sequence ID" value="KTR94519.1"/>
    <property type="molecule type" value="Genomic_DNA"/>
</dbReference>
<sequence length="512" mass="55256">MYPGTTAATHPDRIAARMHGTDQVLTYGLLEERAHRVARVLHDAGMRRGDHLAIVSTNDLRVFEVYWAAMRSGLYVTAINSHLTAEEIAYIVNDCGAQTLVVAGALGALLDDLLPLVPGVRLRLAFDAAPGGRWESYEWVRDAADPTPLADRPRGADMLYSSGTTGRPKGIRPTLPDAQVDEHAEPIIGVAARMWGVGADTVYLSPAPIYHAAPLRIAAAVQALGGTVVVMPRFDAAEALRAIDEHDVTHSQWVPTMLVRMLRLDPETRATYRGTHHRVALHAGAPCPVDLKEQMVRWWGPILTEYYSSTEGNGLTMITAAETAEHPGSVGRPLVGVAHICDDDGRELTAGQTGAVFFERDTEPFVYHGDPERTAATRHPLHPLWTTIGDIGHLDDDGYLYLTDRAAFTIISGGVNVYPQEAENVLVLHPAVEDVAVAGVPDPDLGEAVHAFVVPRGRIGDDALAAELIASVRARIAAYKAPRGVTFVDALPRTSSGKLVKSRLIDLFGPVA</sequence>
<feature type="domain" description="AMP-binding enzyme C-terminal" evidence="2">
    <location>
        <begin position="421"/>
        <end position="498"/>
    </location>
</feature>
<dbReference type="AlphaFoldDB" id="A0A147EXE4"/>
<evidence type="ECO:0000259" key="2">
    <source>
        <dbReference type="Pfam" id="PF13193"/>
    </source>
</evidence>
<dbReference type="SUPFAM" id="SSF56801">
    <property type="entry name" value="Acetyl-CoA synthetase-like"/>
    <property type="match status" value="1"/>
</dbReference>
<feature type="domain" description="AMP-dependent synthetase/ligase" evidence="1">
    <location>
        <begin position="6"/>
        <end position="358"/>
    </location>
</feature>
<accession>A0A147EXE4</accession>
<dbReference type="PROSITE" id="PS00455">
    <property type="entry name" value="AMP_BINDING"/>
    <property type="match status" value="1"/>
</dbReference>
<protein>
    <submittedName>
        <fullName evidence="3">Acyl-CoA synthetase</fullName>
    </submittedName>
</protein>
<dbReference type="InterPro" id="IPR045851">
    <property type="entry name" value="AMP-bd_C_sf"/>
</dbReference>
<dbReference type="InterPro" id="IPR042099">
    <property type="entry name" value="ANL_N_sf"/>
</dbReference>
<evidence type="ECO:0000313" key="4">
    <source>
        <dbReference type="Proteomes" id="UP000075025"/>
    </source>
</evidence>
<name>A0A147EXE4_MICTE</name>
<proteinExistence type="predicted"/>